<proteinExistence type="predicted"/>
<comment type="caution">
    <text evidence="1">The sequence shown here is derived from an EMBL/GenBank/DDBJ whole genome shotgun (WGS) entry which is preliminary data.</text>
</comment>
<keyword evidence="2" id="KW-1185">Reference proteome</keyword>
<dbReference type="Pfam" id="PF03564">
    <property type="entry name" value="DUF1759"/>
    <property type="match status" value="1"/>
</dbReference>
<dbReference type="InterPro" id="IPR005312">
    <property type="entry name" value="DUF1759"/>
</dbReference>
<dbReference type="AlphaFoldDB" id="A0A8X7CIX1"/>
<evidence type="ECO:0000313" key="1">
    <source>
        <dbReference type="EMBL" id="GFY65962.1"/>
    </source>
</evidence>
<gene>
    <name evidence="1" type="primary">AVEN_262337_1</name>
    <name evidence="1" type="ORF">TNIN_378391</name>
</gene>
<name>A0A8X7CIX1_9ARAC</name>
<organism evidence="1 2">
    <name type="scientific">Trichonephila inaurata madagascariensis</name>
    <dbReference type="NCBI Taxonomy" id="2747483"/>
    <lineage>
        <taxon>Eukaryota</taxon>
        <taxon>Metazoa</taxon>
        <taxon>Ecdysozoa</taxon>
        <taxon>Arthropoda</taxon>
        <taxon>Chelicerata</taxon>
        <taxon>Arachnida</taxon>
        <taxon>Araneae</taxon>
        <taxon>Araneomorphae</taxon>
        <taxon>Entelegynae</taxon>
        <taxon>Araneoidea</taxon>
        <taxon>Nephilidae</taxon>
        <taxon>Trichonephila</taxon>
        <taxon>Trichonephila inaurata</taxon>
    </lineage>
</organism>
<dbReference type="Proteomes" id="UP000886998">
    <property type="component" value="Unassembled WGS sequence"/>
</dbReference>
<protein>
    <submittedName>
        <fullName evidence="1">Uncharacterized protein</fullName>
    </submittedName>
</protein>
<dbReference type="OrthoDB" id="6435991at2759"/>
<accession>A0A8X7CIX1</accession>
<dbReference type="EMBL" id="BMAV01015778">
    <property type="protein sequence ID" value="GFY65962.1"/>
    <property type="molecule type" value="Genomic_DNA"/>
</dbReference>
<evidence type="ECO:0000313" key="2">
    <source>
        <dbReference type="Proteomes" id="UP000886998"/>
    </source>
</evidence>
<reference evidence="1" key="1">
    <citation type="submission" date="2020-08" db="EMBL/GenBank/DDBJ databases">
        <title>Multicomponent nature underlies the extraordinary mechanical properties of spider dragline silk.</title>
        <authorList>
            <person name="Kono N."/>
            <person name="Nakamura H."/>
            <person name="Mori M."/>
            <person name="Yoshida Y."/>
            <person name="Ohtoshi R."/>
            <person name="Malay A.D."/>
            <person name="Moran D.A.P."/>
            <person name="Tomita M."/>
            <person name="Numata K."/>
            <person name="Arakawa K."/>
        </authorList>
    </citation>
    <scope>NUCLEOTIDE SEQUENCE</scope>
</reference>
<sequence length="206" mass="23723">MEYVMGSFFTKDELPQYCYTLYSLWEIQTRKGADSKGDQVLMRFHFYLNASRRGGPNLTPGEWVPAFNTPTTPSLQIAIHSPYFLPSPYNDGKKYRDRFTELCAKIDHLATKETSEIVTSQRKFKLPKIELKKFSGDAKEYMTFWTQFRKIDEDSSIPPEDKFQYLLQAVVPKSKAARVAESFPATADKYPKATAQLKDGFGREDL</sequence>